<feature type="domain" description="Hydantoinase A/oxoprolinase" evidence="2">
    <location>
        <begin position="208"/>
        <end position="508"/>
    </location>
</feature>
<name>A0ABN1HC97_9ACTN</name>
<evidence type="ECO:0000259" key="3">
    <source>
        <dbReference type="Pfam" id="PF02538"/>
    </source>
</evidence>
<comment type="similarity">
    <text evidence="1">Belongs to the oxoprolinase family.</text>
</comment>
<gene>
    <name evidence="6" type="ORF">GCM10009547_47770</name>
</gene>
<organism evidence="6 7">
    <name type="scientific">Sporichthya brevicatena</name>
    <dbReference type="NCBI Taxonomy" id="171442"/>
    <lineage>
        <taxon>Bacteria</taxon>
        <taxon>Bacillati</taxon>
        <taxon>Actinomycetota</taxon>
        <taxon>Actinomycetes</taxon>
        <taxon>Sporichthyales</taxon>
        <taxon>Sporichthyaceae</taxon>
        <taxon>Sporichthya</taxon>
    </lineage>
</organism>
<evidence type="ECO:0000313" key="6">
    <source>
        <dbReference type="EMBL" id="GAA0637825.1"/>
    </source>
</evidence>
<comment type="caution">
    <text evidence="6">The sequence shown here is derived from an EMBL/GenBank/DDBJ whole genome shotgun (WGS) entry which is preliminary data.</text>
</comment>
<keyword evidence="7" id="KW-1185">Reference proteome</keyword>
<reference evidence="7" key="1">
    <citation type="journal article" date="2019" name="Int. J. Syst. Evol. Microbiol.">
        <title>The Global Catalogue of Microorganisms (GCM) 10K type strain sequencing project: providing services to taxonomists for standard genome sequencing and annotation.</title>
        <authorList>
            <consortium name="The Broad Institute Genomics Platform"/>
            <consortium name="The Broad Institute Genome Sequencing Center for Infectious Disease"/>
            <person name="Wu L."/>
            <person name="Ma J."/>
        </authorList>
    </citation>
    <scope>NUCLEOTIDE SEQUENCE [LARGE SCALE GENOMIC DNA]</scope>
    <source>
        <strain evidence="7">JCM 10671</strain>
    </source>
</reference>
<evidence type="ECO:0008006" key="8">
    <source>
        <dbReference type="Google" id="ProtNLM"/>
    </source>
</evidence>
<feature type="domain" description="Hydantoinase/oxoprolinase N-terminal" evidence="4">
    <location>
        <begin position="9"/>
        <end position="188"/>
    </location>
</feature>
<protein>
    <recommendedName>
        <fullName evidence="8">5-oxoprolinase</fullName>
    </recommendedName>
</protein>
<evidence type="ECO:0000259" key="4">
    <source>
        <dbReference type="Pfam" id="PF05378"/>
    </source>
</evidence>
<dbReference type="Pfam" id="PF19278">
    <property type="entry name" value="Hydant_A_C"/>
    <property type="match status" value="1"/>
</dbReference>
<proteinExistence type="inferred from homology"/>
<dbReference type="EMBL" id="BAAAHE010000055">
    <property type="protein sequence ID" value="GAA0637825.1"/>
    <property type="molecule type" value="Genomic_DNA"/>
</dbReference>
<accession>A0ABN1HC97</accession>
<dbReference type="InterPro" id="IPR002821">
    <property type="entry name" value="Hydantoinase_A"/>
</dbReference>
<evidence type="ECO:0000259" key="2">
    <source>
        <dbReference type="Pfam" id="PF01968"/>
    </source>
</evidence>
<feature type="domain" description="Acetophenone carboxylase-like C-terminal" evidence="5">
    <location>
        <begin position="523"/>
        <end position="675"/>
    </location>
</feature>
<sequence length="805" mass="83860">MSVRDEGWRFWIDRGGTFTDVVARRPGGRVVTHKLLSSNPERYADAAVAGIRFLLGLGPDEAIPPGAVAEVRLGTTVATNALLERRGARTALVVTEGFTDALTIGYQNRPHIFARKIERPTPPAERVIAFAERIAADGTVVREPDLAALRSELEAARADGVEAVAVVTLHAPLFPQHEAAAAELARELGFAEVAASAEVSPLRKLVPRGDTTLLDAYLSPGLRRYVDALAAELPGVRLLFMRSTGGLTDSATVRGKDAVLSGPAGGIVGMARSSAAAGFSSVIGFDMGGTSTDVSHYAGAYERVVESEVAGIRLQVPMLDISTVAAGGGSVLRVVDGRFRVGPESAGAHPGPACYRRGGPATVTDANVVLGRIDPAHFPAVFGPAGDQPLDPDAARAAIAALAPALEMTSPTKSAMSVEMSSPVEGGVEELAAGFLAVAVDNMANAIRRITVAKGRDLSRYALVSFGGAGGQHACAVADALGVTTVLVPPLAGLLSAVGIGLADLTARRTQAVERALDPAVETNLESLAASLATEAAGELTEHGVSSDGIRVDRIAHLRYDGTDTLIEVPLTDAATMTKAFVAAHEKTYAFRLDRPLVVGSLTVEAIAAGPVEMSSPPPAAEPVEMTSPATVPLYAGGAWHEAPLLERAAVVEPVTGPALIVEDGATTVVEPGWAAESVPSGHLVLRRTERRAERVESRDATVVHPVRLEIFANLFASIAEQMGARLRATAQSVNIAERLDFSCAVFDAAGHLIANARTCRCTSGRWARASARCSPSTGRRYARGTCTSSTTRTGAARTCRTSRS</sequence>
<evidence type="ECO:0000259" key="5">
    <source>
        <dbReference type="Pfam" id="PF19278"/>
    </source>
</evidence>
<dbReference type="InterPro" id="IPR008040">
    <property type="entry name" value="Hydant_A_N"/>
</dbReference>
<dbReference type="Pfam" id="PF01968">
    <property type="entry name" value="Hydantoinase_A"/>
    <property type="match status" value="1"/>
</dbReference>
<dbReference type="Proteomes" id="UP001500957">
    <property type="component" value="Unassembled WGS sequence"/>
</dbReference>
<dbReference type="PANTHER" id="PTHR11365">
    <property type="entry name" value="5-OXOPROLINASE RELATED"/>
    <property type="match status" value="1"/>
</dbReference>
<dbReference type="Pfam" id="PF02538">
    <property type="entry name" value="Hydantoinase_B"/>
    <property type="match status" value="1"/>
</dbReference>
<dbReference type="InterPro" id="IPR049517">
    <property type="entry name" value="ACX-like_C"/>
</dbReference>
<evidence type="ECO:0000313" key="7">
    <source>
        <dbReference type="Proteomes" id="UP001500957"/>
    </source>
</evidence>
<evidence type="ECO:0000256" key="1">
    <source>
        <dbReference type="ARBA" id="ARBA00010403"/>
    </source>
</evidence>
<dbReference type="PANTHER" id="PTHR11365:SF23">
    <property type="entry name" value="HYPOTHETICAL 5-OXOPROLINASE (EUROFUNG)-RELATED"/>
    <property type="match status" value="1"/>
</dbReference>
<dbReference type="Pfam" id="PF05378">
    <property type="entry name" value="Hydant_A_N"/>
    <property type="match status" value="1"/>
</dbReference>
<dbReference type="InterPro" id="IPR045079">
    <property type="entry name" value="Oxoprolinase-like"/>
</dbReference>
<feature type="domain" description="Hydantoinase B/oxoprolinase" evidence="3">
    <location>
        <begin position="706"/>
        <end position="768"/>
    </location>
</feature>
<dbReference type="InterPro" id="IPR003692">
    <property type="entry name" value="Hydantoinase_B"/>
</dbReference>